<name>A0A3B0ZFC3_9ZZZZ</name>
<proteinExistence type="predicted"/>
<dbReference type="Gene3D" id="2.120.10.80">
    <property type="entry name" value="Kelch-type beta propeller"/>
    <property type="match status" value="1"/>
</dbReference>
<dbReference type="SUPFAM" id="SSF50965">
    <property type="entry name" value="Galactose oxidase, central domain"/>
    <property type="match status" value="1"/>
</dbReference>
<feature type="non-terminal residue" evidence="1">
    <location>
        <position position="1"/>
    </location>
</feature>
<reference evidence="1" key="1">
    <citation type="submission" date="2018-06" db="EMBL/GenBank/DDBJ databases">
        <authorList>
            <person name="Zhirakovskaya E."/>
        </authorList>
    </citation>
    <scope>NUCLEOTIDE SEQUENCE</scope>
</reference>
<dbReference type="EMBL" id="UOFP01000196">
    <property type="protein sequence ID" value="VAW87740.1"/>
    <property type="molecule type" value="Genomic_DNA"/>
</dbReference>
<dbReference type="InterPro" id="IPR015915">
    <property type="entry name" value="Kelch-typ_b-propeller"/>
</dbReference>
<sequence>ETAMTALATAALAMEPGDWIIFATENFDNGNIFITPENGNITEYSTEAIWDPVKRRVFIAGGARGNRNQYLMCNQLWVQWSETTNAWTLLPELPLYLRGHSYDHAALDSNTGDYYLRAREAIQHYDASTGNWAAMPDLPIAGSCCNALAFFPDMDSLVFTNGDPSGNTKIFRYMKSSSSWQQLAIGQNLPMGNFHDTSDYSSVHGVLFFGGGEGGGSTSSDLYGLSATGNVVQYANAPVAYGSNNTITVTEPTTGNFLLLPQSTPDKFYEHVFSNDSWVTHNFPEGISIANDSGSRLLTAAAPIPEFGVIMFIKTQRNSSVVYLYKHQP</sequence>
<organism evidence="1">
    <name type="scientific">hydrothermal vent metagenome</name>
    <dbReference type="NCBI Taxonomy" id="652676"/>
    <lineage>
        <taxon>unclassified sequences</taxon>
        <taxon>metagenomes</taxon>
        <taxon>ecological metagenomes</taxon>
    </lineage>
</organism>
<gene>
    <name evidence="1" type="ORF">MNBD_GAMMA18-2355</name>
</gene>
<dbReference type="AlphaFoldDB" id="A0A3B0ZFC3"/>
<accession>A0A3B0ZFC3</accession>
<protein>
    <submittedName>
        <fullName evidence="1">Uncharacterized protein</fullName>
    </submittedName>
</protein>
<dbReference type="InterPro" id="IPR011043">
    <property type="entry name" value="Gal_Oxase/kelch_b-propeller"/>
</dbReference>
<evidence type="ECO:0000313" key="1">
    <source>
        <dbReference type="EMBL" id="VAW87740.1"/>
    </source>
</evidence>